<gene>
    <name evidence="2" type="ORF">SAMN05660642_01995</name>
</gene>
<dbReference type="Gene3D" id="3.40.50.1820">
    <property type="entry name" value="alpha/beta hydrolase"/>
    <property type="match status" value="1"/>
</dbReference>
<dbReference type="GO" id="GO:0016787">
    <property type="term" value="F:hydrolase activity"/>
    <property type="evidence" value="ECO:0007669"/>
    <property type="project" value="UniProtKB-KW"/>
</dbReference>
<dbReference type="Pfam" id="PF12146">
    <property type="entry name" value="Hydrolase_4"/>
    <property type="match status" value="1"/>
</dbReference>
<dbReference type="EMBL" id="FNHE01000004">
    <property type="protein sequence ID" value="SDM24641.1"/>
    <property type="molecule type" value="Genomic_DNA"/>
</dbReference>
<name>A0A1G9RNC7_9ACTN</name>
<dbReference type="PANTHER" id="PTHR11614">
    <property type="entry name" value="PHOSPHOLIPASE-RELATED"/>
    <property type="match status" value="1"/>
</dbReference>
<evidence type="ECO:0000313" key="2">
    <source>
        <dbReference type="EMBL" id="SDM24641.1"/>
    </source>
</evidence>
<keyword evidence="3" id="KW-1185">Reference proteome</keyword>
<dbReference type="AlphaFoldDB" id="A0A1G9RNC7"/>
<proteinExistence type="predicted"/>
<dbReference type="InterPro" id="IPR029058">
    <property type="entry name" value="AB_hydrolase_fold"/>
</dbReference>
<dbReference type="InterPro" id="IPR022742">
    <property type="entry name" value="Hydrolase_4"/>
</dbReference>
<evidence type="ECO:0000313" key="3">
    <source>
        <dbReference type="Proteomes" id="UP000198680"/>
    </source>
</evidence>
<organism evidence="2 3">
    <name type="scientific">Geodermatophilus siccatus</name>
    <dbReference type="NCBI Taxonomy" id="1137991"/>
    <lineage>
        <taxon>Bacteria</taxon>
        <taxon>Bacillati</taxon>
        <taxon>Actinomycetota</taxon>
        <taxon>Actinomycetes</taxon>
        <taxon>Geodermatophilales</taxon>
        <taxon>Geodermatophilaceae</taxon>
        <taxon>Geodermatophilus</taxon>
    </lineage>
</organism>
<protein>
    <submittedName>
        <fullName evidence="2">Lysophospholipase, alpha-beta hydrolase superfamily</fullName>
    </submittedName>
</protein>
<sequence length="306" mass="31410">MTSPAPVTWIDARDGARLAERRWTPDGPVRGTVQLVHGLSEHAGRYERLAGALTAQGFAVAALDQRGHGLTAGSTGPGGFGEGATSDAVLDDACDLGQRLAADHPGVPRFLLGHSLGSAVALASAERDGADLAGLVLSGPIGVAPHLAAAVPQLEAAVAGGMGDQPMDALGAFNAPFEPARTPYDWLTRDPAEVDAYLADPLCGDDVPPTYRYGAGMFALVTRAASPEGVAGLPGGLPVLLLAGQRDPVGGTDAAQVAALADLLRDRGLPVELRVYPDARHEVFNETNRDEVTADLLAWLGARLGG</sequence>
<dbReference type="Proteomes" id="UP000198680">
    <property type="component" value="Unassembled WGS sequence"/>
</dbReference>
<dbReference type="OrthoDB" id="9806902at2"/>
<accession>A0A1G9RNC7</accession>
<reference evidence="3" key="1">
    <citation type="submission" date="2016-10" db="EMBL/GenBank/DDBJ databases">
        <authorList>
            <person name="Varghese N."/>
            <person name="Submissions S."/>
        </authorList>
    </citation>
    <scope>NUCLEOTIDE SEQUENCE [LARGE SCALE GENOMIC DNA]</scope>
    <source>
        <strain evidence="3">DSM 45419</strain>
    </source>
</reference>
<dbReference type="RefSeq" id="WP_091217105.1">
    <property type="nucleotide sequence ID" value="NZ_FNHE01000004.1"/>
</dbReference>
<dbReference type="InterPro" id="IPR051044">
    <property type="entry name" value="MAG_DAG_Lipase"/>
</dbReference>
<dbReference type="STRING" id="1137991.SAMN05660642_01995"/>
<dbReference type="SUPFAM" id="SSF53474">
    <property type="entry name" value="alpha/beta-Hydrolases"/>
    <property type="match status" value="1"/>
</dbReference>
<keyword evidence="2" id="KW-0378">Hydrolase</keyword>
<feature type="domain" description="Serine aminopeptidase S33" evidence="1">
    <location>
        <begin position="28"/>
        <end position="288"/>
    </location>
</feature>
<evidence type="ECO:0000259" key="1">
    <source>
        <dbReference type="Pfam" id="PF12146"/>
    </source>
</evidence>